<dbReference type="PANTHER" id="PTHR33048:SF166">
    <property type="entry name" value="PTH11-LIKE INTEGRAL MEMBRANE PROTEIN"/>
    <property type="match status" value="1"/>
</dbReference>
<dbReference type="InterPro" id="IPR049326">
    <property type="entry name" value="Rhodopsin_dom_fungi"/>
</dbReference>
<feature type="transmembrane region" description="Helical" evidence="6">
    <location>
        <begin position="12"/>
        <end position="29"/>
    </location>
</feature>
<sequence length="334" mass="37003">MDISETQALHATYVAGVLSAVLLSLRLLLSVRTPHFLDASFFVTLVALAVILGRTLVRHFSLSYGTASDAIRQIRLDPNYEPNMAHIRTAAALSISGRILLTTHLWAMCLLLLLTYRRFVRHLPWISRAVQVIYATMAITWVVTTALNLFECHPFSKYYQVRPDPGVCLRAYAQTLMQCVSNILLDLAIMAISIPILHIQTGDVMLRLRLAVLISLGAICIIATALRAVYIFRTGSAQPARDLWAAVTVLVSTVVANAPFLYGAVGRWRMGKRDRSTFRVYDGTEGGGTHTAKVMTGKGGGSEEGIYKETSTTLVVEERIRTEGDEIELLRVRR</sequence>
<protein>
    <recommendedName>
        <fullName evidence="7">Rhodopsin domain-containing protein</fullName>
    </recommendedName>
</protein>
<evidence type="ECO:0000256" key="3">
    <source>
        <dbReference type="ARBA" id="ARBA00022989"/>
    </source>
</evidence>
<evidence type="ECO:0000313" key="8">
    <source>
        <dbReference type="EMBL" id="PNS20589.1"/>
    </source>
</evidence>
<comment type="subcellular location">
    <subcellularLocation>
        <location evidence="1">Membrane</location>
        <topology evidence="1">Multi-pass membrane protein</topology>
    </subcellularLocation>
</comment>
<feature type="transmembrane region" description="Helical" evidence="6">
    <location>
        <begin position="171"/>
        <end position="198"/>
    </location>
</feature>
<feature type="transmembrane region" description="Helical" evidence="6">
    <location>
        <begin position="244"/>
        <end position="265"/>
    </location>
</feature>
<feature type="domain" description="Rhodopsin" evidence="7">
    <location>
        <begin position="86"/>
        <end position="261"/>
    </location>
</feature>
<keyword evidence="9" id="KW-1185">Reference proteome</keyword>
<gene>
    <name evidence="8" type="ORF">CAC42_316</name>
</gene>
<evidence type="ECO:0000259" key="7">
    <source>
        <dbReference type="Pfam" id="PF20684"/>
    </source>
</evidence>
<evidence type="ECO:0000256" key="1">
    <source>
        <dbReference type="ARBA" id="ARBA00004141"/>
    </source>
</evidence>
<accession>A0A2K1QZW7</accession>
<feature type="transmembrane region" description="Helical" evidence="6">
    <location>
        <begin position="132"/>
        <end position="151"/>
    </location>
</feature>
<evidence type="ECO:0000256" key="6">
    <source>
        <dbReference type="SAM" id="Phobius"/>
    </source>
</evidence>
<dbReference type="InParanoid" id="A0A2K1QZW7"/>
<dbReference type="InterPro" id="IPR052337">
    <property type="entry name" value="SAT4-like"/>
</dbReference>
<evidence type="ECO:0000256" key="4">
    <source>
        <dbReference type="ARBA" id="ARBA00023136"/>
    </source>
</evidence>
<dbReference type="Pfam" id="PF20684">
    <property type="entry name" value="Fung_rhodopsin"/>
    <property type="match status" value="1"/>
</dbReference>
<feature type="transmembrane region" description="Helical" evidence="6">
    <location>
        <begin position="210"/>
        <end position="232"/>
    </location>
</feature>
<dbReference type="GO" id="GO:0016020">
    <property type="term" value="C:membrane"/>
    <property type="evidence" value="ECO:0007669"/>
    <property type="project" value="UniProtKB-SubCell"/>
</dbReference>
<evidence type="ECO:0000256" key="2">
    <source>
        <dbReference type="ARBA" id="ARBA00022692"/>
    </source>
</evidence>
<dbReference type="EMBL" id="NKHZ01000022">
    <property type="protein sequence ID" value="PNS20589.1"/>
    <property type="molecule type" value="Genomic_DNA"/>
</dbReference>
<proteinExistence type="inferred from homology"/>
<reference evidence="8 9" key="1">
    <citation type="submission" date="2017-06" db="EMBL/GenBank/DDBJ databases">
        <title>Draft genome sequence of a variant of Elsinoe murrayae.</title>
        <authorList>
            <person name="Cheng Q."/>
        </authorList>
    </citation>
    <scope>NUCLEOTIDE SEQUENCE [LARGE SCALE GENOMIC DNA]</scope>
    <source>
        <strain evidence="8 9">CQ-2017a</strain>
    </source>
</reference>
<dbReference type="Proteomes" id="UP000243797">
    <property type="component" value="Unassembled WGS sequence"/>
</dbReference>
<keyword evidence="2 6" id="KW-0812">Transmembrane</keyword>
<comment type="caution">
    <text evidence="8">The sequence shown here is derived from an EMBL/GenBank/DDBJ whole genome shotgun (WGS) entry which is preliminary data.</text>
</comment>
<dbReference type="PANTHER" id="PTHR33048">
    <property type="entry name" value="PTH11-LIKE INTEGRAL MEMBRANE PROTEIN (AFU_ORTHOLOGUE AFUA_5G11245)"/>
    <property type="match status" value="1"/>
</dbReference>
<keyword evidence="3 6" id="KW-1133">Transmembrane helix</keyword>
<organism evidence="8 9">
    <name type="scientific">Sphaceloma murrayae</name>
    <dbReference type="NCBI Taxonomy" id="2082308"/>
    <lineage>
        <taxon>Eukaryota</taxon>
        <taxon>Fungi</taxon>
        <taxon>Dikarya</taxon>
        <taxon>Ascomycota</taxon>
        <taxon>Pezizomycotina</taxon>
        <taxon>Dothideomycetes</taxon>
        <taxon>Dothideomycetidae</taxon>
        <taxon>Myriangiales</taxon>
        <taxon>Elsinoaceae</taxon>
        <taxon>Sphaceloma</taxon>
    </lineage>
</organism>
<comment type="similarity">
    <text evidence="5">Belongs to the SAT4 family.</text>
</comment>
<dbReference type="OrthoDB" id="3903189at2759"/>
<feature type="transmembrane region" description="Helical" evidence="6">
    <location>
        <begin position="36"/>
        <end position="57"/>
    </location>
</feature>
<feature type="transmembrane region" description="Helical" evidence="6">
    <location>
        <begin position="99"/>
        <end position="120"/>
    </location>
</feature>
<evidence type="ECO:0000313" key="9">
    <source>
        <dbReference type="Proteomes" id="UP000243797"/>
    </source>
</evidence>
<keyword evidence="4 6" id="KW-0472">Membrane</keyword>
<name>A0A2K1QZW7_9PEZI</name>
<evidence type="ECO:0000256" key="5">
    <source>
        <dbReference type="ARBA" id="ARBA00038359"/>
    </source>
</evidence>
<dbReference type="AlphaFoldDB" id="A0A2K1QZW7"/>